<proteinExistence type="predicted"/>
<dbReference type="AlphaFoldDB" id="A0A1E3LY91"/>
<evidence type="ECO:0000256" key="1">
    <source>
        <dbReference type="SAM" id="SignalP"/>
    </source>
</evidence>
<feature type="chain" id="PRO_5009132166" evidence="1">
    <location>
        <begin position="27"/>
        <end position="103"/>
    </location>
</feature>
<dbReference type="OrthoDB" id="7474615at2"/>
<dbReference type="RefSeq" id="WP_069319542.1">
    <property type="nucleotide sequence ID" value="NZ_MDDS01000012.1"/>
</dbReference>
<gene>
    <name evidence="2" type="ORF">BFL28_13505</name>
</gene>
<dbReference type="EMBL" id="MDDS01000012">
    <property type="protein sequence ID" value="ODP38802.1"/>
    <property type="molecule type" value="Genomic_DNA"/>
</dbReference>
<sequence>MPIRSWCIASPALLPTILILPSPSQAQTYRPDAEGYPCAARTPLAVASTDQGFTIEPRRQVPTRVAAQVERQAVAIGSSLKLDRSIFVTAGNTDTEAEDAARR</sequence>
<accession>A0A1E3LY91</accession>
<evidence type="ECO:0000313" key="2">
    <source>
        <dbReference type="EMBL" id="ODP38802.1"/>
    </source>
</evidence>
<dbReference type="Proteomes" id="UP000094487">
    <property type="component" value="Unassembled WGS sequence"/>
</dbReference>
<keyword evidence="3" id="KW-1185">Reference proteome</keyword>
<protein>
    <submittedName>
        <fullName evidence="2">Uncharacterized protein</fullName>
    </submittedName>
</protein>
<evidence type="ECO:0000313" key="3">
    <source>
        <dbReference type="Proteomes" id="UP000094487"/>
    </source>
</evidence>
<reference evidence="2 3" key="1">
    <citation type="submission" date="2016-08" db="EMBL/GenBank/DDBJ databases">
        <title>Draft genome of the agarase producing Sphingomonas sp. MCT13.</title>
        <authorList>
            <person name="D'Andrea M.M."/>
            <person name="Rossolini G.M."/>
            <person name="Thaller M.C."/>
        </authorList>
    </citation>
    <scope>NUCLEOTIDE SEQUENCE [LARGE SCALE GENOMIC DNA]</scope>
    <source>
        <strain evidence="2 3">MCT13</strain>
    </source>
</reference>
<organism evidence="2 3">
    <name type="scientific">Sphingomonas turrisvirgatae</name>
    <dbReference type="NCBI Taxonomy" id="1888892"/>
    <lineage>
        <taxon>Bacteria</taxon>
        <taxon>Pseudomonadati</taxon>
        <taxon>Pseudomonadota</taxon>
        <taxon>Alphaproteobacteria</taxon>
        <taxon>Sphingomonadales</taxon>
        <taxon>Sphingomonadaceae</taxon>
        <taxon>Sphingomonas</taxon>
    </lineage>
</organism>
<feature type="signal peptide" evidence="1">
    <location>
        <begin position="1"/>
        <end position="26"/>
    </location>
</feature>
<keyword evidence="1" id="KW-0732">Signal</keyword>
<dbReference type="STRING" id="1888892.BFL28_13505"/>
<name>A0A1E3LY91_9SPHN</name>
<comment type="caution">
    <text evidence="2">The sequence shown here is derived from an EMBL/GenBank/DDBJ whole genome shotgun (WGS) entry which is preliminary data.</text>
</comment>